<feature type="region of interest" description="Disordered" evidence="1">
    <location>
        <begin position="492"/>
        <end position="606"/>
    </location>
</feature>
<proteinExistence type="predicted"/>
<accession>A0A7U2I2W7</accession>
<dbReference type="EMBL" id="CP069030">
    <property type="protein sequence ID" value="QRC97876.1"/>
    <property type="molecule type" value="Genomic_DNA"/>
</dbReference>
<feature type="region of interest" description="Disordered" evidence="1">
    <location>
        <begin position="378"/>
        <end position="397"/>
    </location>
</feature>
<name>A0A7U2I2W7_PHANO</name>
<feature type="compositionally biased region" description="Low complexity" evidence="1">
    <location>
        <begin position="15"/>
        <end position="31"/>
    </location>
</feature>
<feature type="compositionally biased region" description="Basic and acidic residues" evidence="1">
    <location>
        <begin position="569"/>
        <end position="594"/>
    </location>
</feature>
<sequence>MANEEQRRAFASYMGTASASAGQQAAQTSGAYTNAGNPYLYQQQFPGIQGLPAAPTPPPAAPSSVASYPSYTGAYQGGYPQAGFRQGGYQQSAFPQRPPPLGQSETLQGQQSMQQQSGQPNYYQTSGNYSNQQQTAPGYNSNWQHADPMSPRNGNPNGYVAARNAMVPSPRDFSGEIVEDRRRQVNEQYHYHQYGQPQPVAEPAPPQVDEQTVPVLLCHTCSVCSSMRSAGYHRNNPVVPGKPLVLTPCRRCKKKIKSRRRSMSSFTRIRSCTAEDPCDWPSEAVHVDMERKEHRGRQPSREDVYVYRHSPSRPRIIRQSSSQTRFGLRALQHEQATPRVFMNEGKVRVSSLSPGRHARYDGVWPPPDVVRINPSKPEVPVPVQPNPHVTSSDEVWPPPDGVRTHFYRKDDTRFLRSQSSRIIELSPSPPPARARSTRVVYQSESVERRPRSVTPVRVSFHEEQRGEEAEARMMAHPRPYRPVVVDRRNFARASEETSSSTDYMPRGRQDSPGRGILKPTGGERETSRRRMSMRESQQSTTVEIGGPRVHFGAERREGGVAPPGRGRPRFADEARRPGDDHEHYRDYARHRYVDDPPPAPPVDEMERVRIRRASVEDMECVRIRRASVSPRRSYEEEIRIDRAPRLSPSPQPPPPPLAPRHYEEIRVRHVSPLPPRERTPRPPPSPPSPERPFYRHVARQQAQPRLRSATPPRVAKPTSDDMTDSDSAHSGEVTEVRSWRGIDENGQPATFVEERRTVKTIEQGSERGGLGDYRNLGSRAGERVGSRQYREV</sequence>
<feature type="region of interest" description="Disordered" evidence="1">
    <location>
        <begin position="1"/>
        <end position="157"/>
    </location>
</feature>
<feature type="compositionally biased region" description="Pro residues" evidence="1">
    <location>
        <begin position="681"/>
        <end position="690"/>
    </location>
</feature>
<reference evidence="3" key="1">
    <citation type="journal article" date="2021" name="BMC Genomics">
        <title>Chromosome-level genome assembly and manually-curated proteome of model necrotroph Parastagonospora nodorum Sn15 reveals a genome-wide trove of candidate effector homologs, and redundancy of virulence-related functions within an accessory chromosome.</title>
        <authorList>
            <person name="Bertazzoni S."/>
            <person name="Jones D.A.B."/>
            <person name="Phan H.T."/>
            <person name="Tan K.-C."/>
            <person name="Hane J.K."/>
        </authorList>
    </citation>
    <scope>NUCLEOTIDE SEQUENCE [LARGE SCALE GENOMIC DNA]</scope>
    <source>
        <strain evidence="3">SN15 / ATCC MYA-4574 / FGSC 10173)</strain>
    </source>
</reference>
<dbReference type="Proteomes" id="UP000663193">
    <property type="component" value="Chromosome 8"/>
</dbReference>
<feature type="compositionally biased region" description="Basic and acidic residues" evidence="1">
    <location>
        <begin position="632"/>
        <end position="644"/>
    </location>
</feature>
<dbReference type="OrthoDB" id="5415512at2759"/>
<feature type="compositionally biased region" description="Polar residues" evidence="1">
    <location>
        <begin position="120"/>
        <end position="144"/>
    </location>
</feature>
<feature type="compositionally biased region" description="Pro residues" evidence="1">
    <location>
        <begin position="647"/>
        <end position="658"/>
    </location>
</feature>
<feature type="compositionally biased region" description="Basic and acidic residues" evidence="1">
    <location>
        <begin position="459"/>
        <end position="472"/>
    </location>
</feature>
<feature type="compositionally biased region" description="Low complexity" evidence="1">
    <location>
        <begin position="108"/>
        <end position="119"/>
    </location>
</feature>
<feature type="compositionally biased region" description="Basic and acidic residues" evidence="1">
    <location>
        <begin position="780"/>
        <end position="792"/>
    </location>
</feature>
<feature type="compositionally biased region" description="Polar residues" evidence="1">
    <location>
        <begin position="32"/>
        <end position="46"/>
    </location>
</feature>
<dbReference type="VEuPathDB" id="FungiDB:JI435_152150"/>
<evidence type="ECO:0000313" key="2">
    <source>
        <dbReference type="EMBL" id="QRC97876.1"/>
    </source>
</evidence>
<evidence type="ECO:0000313" key="3">
    <source>
        <dbReference type="Proteomes" id="UP000663193"/>
    </source>
</evidence>
<organism evidence="2 3">
    <name type="scientific">Phaeosphaeria nodorum (strain SN15 / ATCC MYA-4574 / FGSC 10173)</name>
    <name type="common">Glume blotch fungus</name>
    <name type="synonym">Parastagonospora nodorum</name>
    <dbReference type="NCBI Taxonomy" id="321614"/>
    <lineage>
        <taxon>Eukaryota</taxon>
        <taxon>Fungi</taxon>
        <taxon>Dikarya</taxon>
        <taxon>Ascomycota</taxon>
        <taxon>Pezizomycotina</taxon>
        <taxon>Dothideomycetes</taxon>
        <taxon>Pleosporomycetidae</taxon>
        <taxon>Pleosporales</taxon>
        <taxon>Pleosporineae</taxon>
        <taxon>Phaeosphaeriaceae</taxon>
        <taxon>Parastagonospora</taxon>
    </lineage>
</organism>
<dbReference type="AlphaFoldDB" id="A0A7U2I2W7"/>
<protein>
    <submittedName>
        <fullName evidence="2">Uncharacterized protein</fullName>
    </submittedName>
</protein>
<gene>
    <name evidence="2" type="ORF">JI435_152150</name>
</gene>
<evidence type="ECO:0000256" key="1">
    <source>
        <dbReference type="SAM" id="MobiDB-lite"/>
    </source>
</evidence>
<feature type="compositionally biased region" description="Basic and acidic residues" evidence="1">
    <location>
        <begin position="726"/>
        <end position="743"/>
    </location>
</feature>
<feature type="region of interest" description="Disordered" evidence="1">
    <location>
        <begin position="619"/>
        <end position="792"/>
    </location>
</feature>
<feature type="compositionally biased region" description="Low complexity" evidence="1">
    <location>
        <begin position="62"/>
        <end position="72"/>
    </location>
</feature>
<keyword evidence="3" id="KW-1185">Reference proteome</keyword>
<feature type="region of interest" description="Disordered" evidence="1">
    <location>
        <begin position="423"/>
        <end position="472"/>
    </location>
</feature>